<evidence type="ECO:0000256" key="4">
    <source>
        <dbReference type="ARBA" id="ARBA00022777"/>
    </source>
</evidence>
<keyword evidence="3 6" id="KW-0547">Nucleotide-binding</keyword>
<reference evidence="12" key="1">
    <citation type="submission" date="2020-08" db="EMBL/GenBank/DDBJ databases">
        <title>Lewinella bacteria from marine environments.</title>
        <authorList>
            <person name="Zhong Y."/>
        </authorList>
    </citation>
    <scope>NUCLEOTIDE SEQUENCE</scope>
    <source>
        <strain evidence="12">KCTC 42187</strain>
    </source>
</reference>
<feature type="binding site" evidence="6">
    <location>
        <position position="403"/>
    </location>
    <ligand>
        <name>Mg(2+)</name>
        <dbReference type="ChEBI" id="CHEBI:18420"/>
    </ligand>
</feature>
<evidence type="ECO:0000256" key="1">
    <source>
        <dbReference type="ARBA" id="ARBA00022553"/>
    </source>
</evidence>
<dbReference type="Pfam" id="PF13090">
    <property type="entry name" value="PP_kinase_C"/>
    <property type="match status" value="1"/>
</dbReference>
<keyword evidence="13" id="KW-1185">Reference proteome</keyword>
<evidence type="ECO:0000259" key="10">
    <source>
        <dbReference type="Pfam" id="PF13090"/>
    </source>
</evidence>
<accession>A0A923PJA8</accession>
<dbReference type="PANTHER" id="PTHR30218">
    <property type="entry name" value="POLYPHOSPHATE KINASE"/>
    <property type="match status" value="1"/>
</dbReference>
<keyword evidence="2 6" id="KW-0808">Transferase</keyword>
<dbReference type="EMBL" id="JACSIT010000118">
    <property type="protein sequence ID" value="MBC6995183.1"/>
    <property type="molecule type" value="Genomic_DNA"/>
</dbReference>
<evidence type="ECO:0000256" key="6">
    <source>
        <dbReference type="HAMAP-Rule" id="MF_00347"/>
    </source>
</evidence>
<dbReference type="Gene3D" id="1.20.58.310">
    <property type="entry name" value="Polyphosphate kinase N-terminal domain"/>
    <property type="match status" value="1"/>
</dbReference>
<dbReference type="GO" id="GO:0006799">
    <property type="term" value="P:polyphosphate biosynthetic process"/>
    <property type="evidence" value="ECO:0007669"/>
    <property type="project" value="UniProtKB-UniRule"/>
</dbReference>
<dbReference type="CDD" id="cd09167">
    <property type="entry name" value="PLDc_EcPPK1_C2_like"/>
    <property type="match status" value="1"/>
</dbReference>
<dbReference type="Pfam" id="PF17941">
    <property type="entry name" value="PP_kinase_C_1"/>
    <property type="match status" value="1"/>
</dbReference>
<dbReference type="Pfam" id="PF13089">
    <property type="entry name" value="PP_kinase_N"/>
    <property type="match status" value="1"/>
</dbReference>
<comment type="catalytic activity">
    <reaction evidence="6 7">
        <text>[phosphate](n) + ATP = [phosphate](n+1) + ADP</text>
        <dbReference type="Rhea" id="RHEA:19573"/>
        <dbReference type="Rhea" id="RHEA-COMP:9859"/>
        <dbReference type="Rhea" id="RHEA-COMP:14280"/>
        <dbReference type="ChEBI" id="CHEBI:16838"/>
        <dbReference type="ChEBI" id="CHEBI:30616"/>
        <dbReference type="ChEBI" id="CHEBI:456216"/>
        <dbReference type="EC" id="2.7.4.1"/>
    </reaction>
</comment>
<feature type="domain" description="Polyphosphate kinase C-terminal" evidence="11">
    <location>
        <begin position="331"/>
        <end position="494"/>
    </location>
</feature>
<keyword evidence="4 6" id="KW-0418">Kinase</keyword>
<evidence type="ECO:0000259" key="11">
    <source>
        <dbReference type="Pfam" id="PF17941"/>
    </source>
</evidence>
<dbReference type="GO" id="GO:0005524">
    <property type="term" value="F:ATP binding"/>
    <property type="evidence" value="ECO:0007669"/>
    <property type="project" value="UniProtKB-KW"/>
</dbReference>
<feature type="binding site" evidence="6">
    <location>
        <position position="47"/>
    </location>
    <ligand>
        <name>ATP</name>
        <dbReference type="ChEBI" id="CHEBI:30616"/>
    </ligand>
</feature>
<feature type="binding site" evidence="6">
    <location>
        <position position="466"/>
    </location>
    <ligand>
        <name>ATP</name>
        <dbReference type="ChEBI" id="CHEBI:30616"/>
    </ligand>
</feature>
<dbReference type="GO" id="GO:0009358">
    <property type="term" value="C:polyphosphate kinase complex"/>
    <property type="evidence" value="ECO:0007669"/>
    <property type="project" value="InterPro"/>
</dbReference>
<dbReference type="Gene3D" id="3.30.870.10">
    <property type="entry name" value="Endonuclease Chain A"/>
    <property type="match status" value="2"/>
</dbReference>
<evidence type="ECO:0000256" key="2">
    <source>
        <dbReference type="ARBA" id="ARBA00022679"/>
    </source>
</evidence>
<proteinExistence type="inferred from homology"/>
<comment type="caution">
    <text evidence="12">The sequence shown here is derived from an EMBL/GenBank/DDBJ whole genome shotgun (WGS) entry which is preliminary data.</text>
</comment>
<dbReference type="InterPro" id="IPR036832">
    <property type="entry name" value="PPK_N_dom_sf"/>
</dbReference>
<dbReference type="SUPFAM" id="SSF143724">
    <property type="entry name" value="PHP14-like"/>
    <property type="match status" value="1"/>
</dbReference>
<evidence type="ECO:0000259" key="9">
    <source>
        <dbReference type="Pfam" id="PF13089"/>
    </source>
</evidence>
<comment type="PTM">
    <text evidence="6 7">An intermediate of this reaction is the autophosphorylated ppk in which a phosphate is covalently linked to a histidine residue through a N-P bond.</text>
</comment>
<dbReference type="PIRSF" id="PIRSF015589">
    <property type="entry name" value="PP_kinase"/>
    <property type="match status" value="1"/>
</dbReference>
<evidence type="ECO:0000313" key="13">
    <source>
        <dbReference type="Proteomes" id="UP000650081"/>
    </source>
</evidence>
<dbReference type="InterPro" id="IPR025200">
    <property type="entry name" value="PPK_C_dom2"/>
</dbReference>
<organism evidence="12 13">
    <name type="scientific">Neolewinella lacunae</name>
    <dbReference type="NCBI Taxonomy" id="1517758"/>
    <lineage>
        <taxon>Bacteria</taxon>
        <taxon>Pseudomonadati</taxon>
        <taxon>Bacteroidota</taxon>
        <taxon>Saprospiria</taxon>
        <taxon>Saprospirales</taxon>
        <taxon>Lewinellaceae</taxon>
        <taxon>Neolewinella</taxon>
    </lineage>
</organism>
<sequence>MPTSSTPPLLPRDISWLAFNHRVLQEAQDESLPLFERIKFLAIYSSNLDEFFRVRMANHRNLLRVGKKTKKELDISPKQTVRTIQRIVNRHQEEFSHIFENKIIPQLARNGIFLKRRLDMTPEDREFVENYFRENMLPYVQPVLLVKDMVRPFLNNAQLYLSIWMFEKASGKPAYAIVKIPSDHLPRFIELPSPDGQHNLIMLDDIVRHSVSWMFPGYRIEDTYSIKLTRDAELYIDDEFSGDLLQKIKVSLNRRHVGPASRFVYDRTMAQDLRRYLMDSFELNSLDILAEGRYHNNFDFFSFPDFGLTKLKYPPQPPLPYPPLEAAEDFWGAIRERDHLLHVPYQSYDSVVRFFETAAEDPAVTHIKIVQYRVARRSRIMQALMRAVQAGKRVSVFIEVKARFDEEANLRWGEKLEEAGVRVNYSFPGVKVHSKLALVRRVEDGQERIYNYLATGNFHEDTAKVYSDFGLFTADERLTGEVARIFSFLENIQEPEQDFEHLLVGQFNLRTGLEDLIRFEIKEAQAGRPSGMLLKMNSLQDPEMVMLLIEASQAGVKIDLIIRGICCLVPGRKGFTENIRGISIVDRYLEHARVFHFHHGGEERLYLSSADFMTRNLSYRIETTFPIYDPAIKRKIIEYLRIQLSDNTKARLLNDQQKNTYFRGGSQLSIRSQEETYHLIKRELIRAEEELAEREKGEEA</sequence>
<dbReference type="NCBIfam" id="TIGR03705">
    <property type="entry name" value="poly_P_kin"/>
    <property type="match status" value="1"/>
</dbReference>
<dbReference type="GO" id="GO:0046872">
    <property type="term" value="F:metal ion binding"/>
    <property type="evidence" value="ECO:0007669"/>
    <property type="project" value="UniProtKB-KW"/>
</dbReference>
<feature type="domain" description="Polyphosphate kinase N-terminal" evidence="9">
    <location>
        <begin position="10"/>
        <end position="114"/>
    </location>
</feature>
<dbReference type="Pfam" id="PF02503">
    <property type="entry name" value="PP_kinase"/>
    <property type="match status" value="1"/>
</dbReference>
<evidence type="ECO:0000256" key="5">
    <source>
        <dbReference type="ARBA" id="ARBA00022840"/>
    </source>
</evidence>
<dbReference type="InterPro" id="IPR024953">
    <property type="entry name" value="PP_kinase_middle"/>
</dbReference>
<keyword evidence="6" id="KW-0460">Magnesium</keyword>
<feature type="binding site" evidence="6">
    <location>
        <position position="563"/>
    </location>
    <ligand>
        <name>ATP</name>
        <dbReference type="ChEBI" id="CHEBI:30616"/>
    </ligand>
</feature>
<keyword evidence="6" id="KW-0479">Metal-binding</keyword>
<name>A0A923PJA8_9BACT</name>
<dbReference type="GO" id="GO:0008976">
    <property type="term" value="F:polyphosphate kinase activity"/>
    <property type="evidence" value="ECO:0007669"/>
    <property type="project" value="UniProtKB-UniRule"/>
</dbReference>
<evidence type="ECO:0000256" key="3">
    <source>
        <dbReference type="ARBA" id="ARBA00022741"/>
    </source>
</evidence>
<dbReference type="InterPro" id="IPR003414">
    <property type="entry name" value="PP_kinase"/>
</dbReference>
<gene>
    <name evidence="12" type="primary">ppk1</name>
    <name evidence="6" type="synonym">ppk</name>
    <name evidence="12" type="ORF">H9S92_13470</name>
</gene>
<dbReference type="EC" id="2.7.4.1" evidence="6 7"/>
<dbReference type="InterPro" id="IPR025198">
    <property type="entry name" value="PPK_N_dom"/>
</dbReference>
<dbReference type="AlphaFoldDB" id="A0A923PJA8"/>
<evidence type="ECO:0000259" key="8">
    <source>
        <dbReference type="Pfam" id="PF02503"/>
    </source>
</evidence>
<dbReference type="HAMAP" id="MF_00347">
    <property type="entry name" value="Polyphosphate_kinase"/>
    <property type="match status" value="1"/>
</dbReference>
<dbReference type="InterPro" id="IPR036830">
    <property type="entry name" value="PP_kinase_middle_dom_sf"/>
</dbReference>
<feature type="binding site" evidence="6">
    <location>
        <position position="373"/>
    </location>
    <ligand>
        <name>Mg(2+)</name>
        <dbReference type="ChEBI" id="CHEBI:18420"/>
    </ligand>
</feature>
<dbReference type="RefSeq" id="WP_187467229.1">
    <property type="nucleotide sequence ID" value="NZ_JACSIT010000118.1"/>
</dbReference>
<protein>
    <recommendedName>
        <fullName evidence="6 7">Polyphosphate kinase</fullName>
        <ecNumber evidence="6 7">2.7.4.1</ecNumber>
    </recommendedName>
    <alternativeName>
        <fullName evidence="6">ATP-polyphosphate phosphotransferase</fullName>
    </alternativeName>
    <alternativeName>
        <fullName evidence="6">Polyphosphoric acid kinase</fullName>
    </alternativeName>
</protein>
<keyword evidence="1 6" id="KW-0597">Phosphoprotein</keyword>
<dbReference type="SUPFAM" id="SSF56024">
    <property type="entry name" value="Phospholipase D/nuclease"/>
    <property type="match status" value="2"/>
</dbReference>
<comment type="function">
    <text evidence="6 7">Catalyzes the reversible transfer of the terminal phosphate of ATP to form a long-chain polyphosphate (polyP).</text>
</comment>
<feature type="domain" description="Polyphosphate kinase middle" evidence="8">
    <location>
        <begin position="123"/>
        <end position="303"/>
    </location>
</feature>
<evidence type="ECO:0000256" key="7">
    <source>
        <dbReference type="RuleBase" id="RU003800"/>
    </source>
</evidence>
<feature type="active site" description="Phosphohistidine intermediate" evidence="6">
    <location>
        <position position="433"/>
    </location>
</feature>
<dbReference type="NCBIfam" id="NF003917">
    <property type="entry name" value="PRK05443.1-1"/>
    <property type="match status" value="1"/>
</dbReference>
<dbReference type="Proteomes" id="UP000650081">
    <property type="component" value="Unassembled WGS sequence"/>
</dbReference>
<feature type="domain" description="Polyphosphate kinase C-terminal" evidence="10">
    <location>
        <begin position="502"/>
        <end position="673"/>
    </location>
</feature>
<dbReference type="Gene3D" id="3.30.1840.10">
    <property type="entry name" value="Polyphosphate kinase middle domain"/>
    <property type="match status" value="1"/>
</dbReference>
<dbReference type="SUPFAM" id="SSF140356">
    <property type="entry name" value="PPK N-terminal domain-like"/>
    <property type="match status" value="1"/>
</dbReference>
<dbReference type="PANTHER" id="PTHR30218:SF0">
    <property type="entry name" value="POLYPHOSPHATE KINASE"/>
    <property type="match status" value="1"/>
</dbReference>
<comment type="similarity">
    <text evidence="6 7">Belongs to the polyphosphate kinase 1 (PPK1) family.</text>
</comment>
<feature type="binding site" evidence="6">
    <location>
        <position position="591"/>
    </location>
    <ligand>
        <name>ATP</name>
        <dbReference type="ChEBI" id="CHEBI:30616"/>
    </ligand>
</feature>
<keyword evidence="5 6" id="KW-0067">ATP-binding</keyword>
<evidence type="ECO:0000313" key="12">
    <source>
        <dbReference type="EMBL" id="MBC6995183.1"/>
    </source>
</evidence>
<comment type="cofactor">
    <cofactor evidence="6">
        <name>Mg(2+)</name>
        <dbReference type="ChEBI" id="CHEBI:18420"/>
    </cofactor>
</comment>
<dbReference type="InterPro" id="IPR041108">
    <property type="entry name" value="PP_kinase_C_1"/>
</dbReference>